<dbReference type="InterPro" id="IPR029024">
    <property type="entry name" value="TerB-like"/>
</dbReference>
<dbReference type="EMBL" id="SRLD01000021">
    <property type="protein sequence ID" value="TGE15700.1"/>
    <property type="molecule type" value="Genomic_DNA"/>
</dbReference>
<dbReference type="Proteomes" id="UP000297739">
    <property type="component" value="Unassembled WGS sequence"/>
</dbReference>
<accession>A0A4Z0PM00</accession>
<keyword evidence="1" id="KW-0472">Membrane</keyword>
<name>A0A4Z0PM00_9BACT</name>
<organism evidence="3 4">
    <name type="scientific">Hymenobacter elongatus</name>
    <dbReference type="NCBI Taxonomy" id="877208"/>
    <lineage>
        <taxon>Bacteria</taxon>
        <taxon>Pseudomonadati</taxon>
        <taxon>Bacteroidota</taxon>
        <taxon>Cytophagia</taxon>
        <taxon>Cytophagales</taxon>
        <taxon>Hymenobacteraceae</taxon>
        <taxon>Hymenobacter</taxon>
    </lineage>
</organism>
<protein>
    <submittedName>
        <fullName evidence="3">TerB family tellurite resistance protein</fullName>
    </submittedName>
</protein>
<dbReference type="CDD" id="cd07177">
    <property type="entry name" value="terB_like"/>
    <property type="match status" value="1"/>
</dbReference>
<feature type="transmembrane region" description="Helical" evidence="1">
    <location>
        <begin position="162"/>
        <end position="181"/>
    </location>
</feature>
<keyword evidence="1" id="KW-1133">Transmembrane helix</keyword>
<keyword evidence="1" id="KW-0812">Transmembrane</keyword>
<evidence type="ECO:0000256" key="1">
    <source>
        <dbReference type="SAM" id="Phobius"/>
    </source>
</evidence>
<gene>
    <name evidence="3" type="ORF">E5J99_11990</name>
</gene>
<evidence type="ECO:0000313" key="3">
    <source>
        <dbReference type="EMBL" id="TGE15700.1"/>
    </source>
</evidence>
<evidence type="ECO:0000259" key="2">
    <source>
        <dbReference type="Pfam" id="PF05099"/>
    </source>
</evidence>
<sequence>MTDTQLLQNYSDQEKAAYLSVIASLASADREASAAEVEFLQQLAHSAGLSGGATQQVLSAARDASNDSIKQSLDALRGSDLRFSLITDLISFARADGAYSNTEEEMVTKMATYLGVNQQQKQALETVVDQAATVPHDASDPGKQGFLSGVTDKLASVGIPKGALMAGLLGVVAPMVISGVMNRSGRSSGMGGGLGSVLGGGSMGGLLSGAGGSMMGGGSMGGLLGGLLGGGLLSGVLGGGGNSGGAGGTYGNMPQQGSHVGGGGLGSLMSILGGLGGQPGSAPRSAGGGGLGGLLGGGGGGMGSLLGGLFGGR</sequence>
<dbReference type="InterPro" id="IPR007791">
    <property type="entry name" value="DjlA_N"/>
</dbReference>
<feature type="domain" description="Co-chaperone DjlA N-terminal" evidence="2">
    <location>
        <begin position="17"/>
        <end position="123"/>
    </location>
</feature>
<proteinExistence type="predicted"/>
<dbReference type="Pfam" id="PF05099">
    <property type="entry name" value="TerB"/>
    <property type="match status" value="1"/>
</dbReference>
<comment type="caution">
    <text evidence="3">The sequence shown here is derived from an EMBL/GenBank/DDBJ whole genome shotgun (WGS) entry which is preliminary data.</text>
</comment>
<dbReference type="RefSeq" id="WP_135498051.1">
    <property type="nucleotide sequence ID" value="NZ_SRLD01000021.1"/>
</dbReference>
<keyword evidence="4" id="KW-1185">Reference proteome</keyword>
<reference evidence="3 4" key="1">
    <citation type="submission" date="2019-04" db="EMBL/GenBank/DDBJ databases">
        <authorList>
            <person name="Feng G."/>
            <person name="Zhang J."/>
            <person name="Zhu H."/>
        </authorList>
    </citation>
    <scope>NUCLEOTIDE SEQUENCE [LARGE SCALE GENOMIC DNA]</scope>
    <source>
        <strain evidence="3 4">JCM 17223</strain>
    </source>
</reference>
<dbReference type="AlphaFoldDB" id="A0A4Z0PM00"/>
<dbReference type="OrthoDB" id="966148at2"/>
<evidence type="ECO:0000313" key="4">
    <source>
        <dbReference type="Proteomes" id="UP000297739"/>
    </source>
</evidence>
<dbReference type="SUPFAM" id="SSF158682">
    <property type="entry name" value="TerB-like"/>
    <property type="match status" value="1"/>
</dbReference>
<dbReference type="Gene3D" id="1.10.3680.10">
    <property type="entry name" value="TerB-like"/>
    <property type="match status" value="1"/>
</dbReference>